<dbReference type="PANTHER" id="PTHR10957">
    <property type="entry name" value="RAP1 GTPASE-GDP DISSOCIATION STIMULATOR 1"/>
    <property type="match status" value="1"/>
</dbReference>
<dbReference type="Proteomes" id="UP000320762">
    <property type="component" value="Unassembled WGS sequence"/>
</dbReference>
<sequence length="800" mass="86479">MATTASQSDILVLGDKLTDLEKQIRANDSPEYWQEVESTARVVANGLRSRTAADHHTTLGKTALPRTLASLLNLALRGAATPEPDRASCIVEVLRVTANICMDHDENRNLSHEAGLLQSVLTLLEGYAESLPKPPYTQALALSIPHLKVIRTAIGALLNATLGYDVVQTRLRSLQAHITLVKLSMAIYPPGSWLDDASETGTDLEESWELRSSLSNWAWRTVSELKEQGEETIQIFDSDALPYVTPPLARFLAPFPELPSTAAFPQGSDMFNKLVEADFDILEDCCEVLESLCLDVEDVRLALARGFQDPDAEHSGVPCLSHMLDFVEHGGYPPTWSTTFDEAELRQKQNALNICKSAVVKAIVEMSGEERNEQILFTPTDNGGPYVERMVGWIKSFVSRADEAEEDDLPRDDLVICASLSLGNLARHELEAVTLLSPPHSLAPVLASRHIISPTTDLKLKHGVLGLLKHMAQSSPSPIVHNPLAEARLVQHICDSGLFEDKGDAMTEVVQLNAIGVVKHMCNANVDNSFALVLPDPATSSSRPSGLSQILGLVKRSENIPIRSEGTRVLVNVIKSLFSNAPPTSPTTVLPSPVTPAASNHEATIEKQQKKEETIKALQNKDCTSALANLITRGARFPLLVNEGVVALSLLSMQAEGAPLVLDSLLSQIQVDAPPVPSTVEPTLSGSPSSSSDLSSALVTPQSTTGPHGRSNQSRSALQMLASVLRNVDNPANYPVEVRVNVCSLLLQVSRKNAGEGLGQVKEVMRPMLEGVGESMRGATGKDEMLLKASRKVLELWATA</sequence>
<dbReference type="InterPro" id="IPR040144">
    <property type="entry name" value="RAP1GDS1"/>
</dbReference>
<dbReference type="EMBL" id="VDMD01000034">
    <property type="protein sequence ID" value="TRM58656.1"/>
    <property type="molecule type" value="Genomic_DNA"/>
</dbReference>
<dbReference type="AlphaFoldDB" id="A0A550C1P4"/>
<dbReference type="OrthoDB" id="26149at2759"/>
<comment type="caution">
    <text evidence="2">The sequence shown here is derived from an EMBL/GenBank/DDBJ whole genome shotgun (WGS) entry which is preliminary data.</text>
</comment>
<accession>A0A550C1P4</accession>
<dbReference type="GO" id="GO:0005085">
    <property type="term" value="F:guanyl-nucleotide exchange factor activity"/>
    <property type="evidence" value="ECO:0007669"/>
    <property type="project" value="InterPro"/>
</dbReference>
<organism evidence="2 3">
    <name type="scientific">Schizophyllum amplum</name>
    <dbReference type="NCBI Taxonomy" id="97359"/>
    <lineage>
        <taxon>Eukaryota</taxon>
        <taxon>Fungi</taxon>
        <taxon>Dikarya</taxon>
        <taxon>Basidiomycota</taxon>
        <taxon>Agaricomycotina</taxon>
        <taxon>Agaricomycetes</taxon>
        <taxon>Agaricomycetidae</taxon>
        <taxon>Agaricales</taxon>
        <taxon>Schizophyllaceae</taxon>
        <taxon>Schizophyllum</taxon>
    </lineage>
</organism>
<dbReference type="InterPro" id="IPR016024">
    <property type="entry name" value="ARM-type_fold"/>
</dbReference>
<name>A0A550C1P4_9AGAR</name>
<keyword evidence="3" id="KW-1185">Reference proteome</keyword>
<feature type="compositionally biased region" description="Polar residues" evidence="1">
    <location>
        <begin position="699"/>
        <end position="714"/>
    </location>
</feature>
<feature type="region of interest" description="Disordered" evidence="1">
    <location>
        <begin position="676"/>
        <end position="714"/>
    </location>
</feature>
<evidence type="ECO:0000313" key="3">
    <source>
        <dbReference type="Proteomes" id="UP000320762"/>
    </source>
</evidence>
<evidence type="ECO:0000313" key="2">
    <source>
        <dbReference type="EMBL" id="TRM58656.1"/>
    </source>
</evidence>
<feature type="compositionally biased region" description="Low complexity" evidence="1">
    <location>
        <begin position="684"/>
        <end position="698"/>
    </location>
</feature>
<reference evidence="2 3" key="1">
    <citation type="journal article" date="2019" name="New Phytol.">
        <title>Comparative genomics reveals unique wood-decay strategies and fruiting body development in the Schizophyllaceae.</title>
        <authorList>
            <person name="Almasi E."/>
            <person name="Sahu N."/>
            <person name="Krizsan K."/>
            <person name="Balint B."/>
            <person name="Kovacs G.M."/>
            <person name="Kiss B."/>
            <person name="Cseklye J."/>
            <person name="Drula E."/>
            <person name="Henrissat B."/>
            <person name="Nagy I."/>
            <person name="Chovatia M."/>
            <person name="Adam C."/>
            <person name="LaButti K."/>
            <person name="Lipzen A."/>
            <person name="Riley R."/>
            <person name="Grigoriev I.V."/>
            <person name="Nagy L.G."/>
        </authorList>
    </citation>
    <scope>NUCLEOTIDE SEQUENCE [LARGE SCALE GENOMIC DNA]</scope>
    <source>
        <strain evidence="2 3">NL-1724</strain>
    </source>
</reference>
<evidence type="ECO:0000256" key="1">
    <source>
        <dbReference type="SAM" id="MobiDB-lite"/>
    </source>
</evidence>
<gene>
    <name evidence="2" type="ORF">BD626DRAFT_510947</name>
</gene>
<dbReference type="STRING" id="97359.A0A550C1P4"/>
<proteinExistence type="predicted"/>
<evidence type="ECO:0008006" key="4">
    <source>
        <dbReference type="Google" id="ProtNLM"/>
    </source>
</evidence>
<dbReference type="SUPFAM" id="SSF48371">
    <property type="entry name" value="ARM repeat"/>
    <property type="match status" value="1"/>
</dbReference>
<dbReference type="Gene3D" id="1.25.10.10">
    <property type="entry name" value="Leucine-rich Repeat Variant"/>
    <property type="match status" value="1"/>
</dbReference>
<protein>
    <recommendedName>
        <fullName evidence="4">Armadillo-type protein</fullName>
    </recommendedName>
</protein>
<dbReference type="InterPro" id="IPR011989">
    <property type="entry name" value="ARM-like"/>
</dbReference>